<dbReference type="EMBL" id="QUTG01000650">
    <property type="protein sequence ID" value="RHZ01700.1"/>
    <property type="molecule type" value="Genomic_DNA"/>
</dbReference>
<dbReference type="GO" id="GO:0008592">
    <property type="term" value="P:regulation of Toll signaling pathway"/>
    <property type="evidence" value="ECO:0007669"/>
    <property type="project" value="InterPro"/>
</dbReference>
<protein>
    <submittedName>
        <fullName evidence="6">Uncharacterized protein</fullName>
    </submittedName>
</protein>
<evidence type="ECO:0000256" key="1">
    <source>
        <dbReference type="ARBA" id="ARBA00005639"/>
    </source>
</evidence>
<dbReference type="AlphaFoldDB" id="A0A3R7BAP9"/>
<accession>A0A3R7BAP9</accession>
<feature type="domain" description="Pellino RING" evidence="4">
    <location>
        <begin position="361"/>
        <end position="465"/>
    </location>
</feature>
<dbReference type="InterPro" id="IPR048334">
    <property type="entry name" value="Pellino_FHA"/>
</dbReference>
<dbReference type="InterPro" id="IPR006800">
    <property type="entry name" value="Pellino_fam"/>
</dbReference>
<dbReference type="GO" id="GO:0000209">
    <property type="term" value="P:protein polyubiquitination"/>
    <property type="evidence" value="ECO:0007669"/>
    <property type="project" value="InterPro"/>
</dbReference>
<gene>
    <name evidence="5" type="ORF">DYB35_012705</name>
    <name evidence="6" type="ORF">DYB37_012814</name>
</gene>
<keyword evidence="2" id="KW-0597">Phosphoprotein</keyword>
<dbReference type="Proteomes" id="UP000285430">
    <property type="component" value="Unassembled WGS sequence"/>
</dbReference>
<evidence type="ECO:0000313" key="8">
    <source>
        <dbReference type="Proteomes" id="UP000285712"/>
    </source>
</evidence>
<evidence type="ECO:0000313" key="6">
    <source>
        <dbReference type="EMBL" id="RHZ23413.1"/>
    </source>
</evidence>
<dbReference type="InterPro" id="IPR048335">
    <property type="entry name" value="Pellino_RING"/>
</dbReference>
<dbReference type="PANTHER" id="PTHR12098:SF2">
    <property type="entry name" value="PROTEIN PELLINO"/>
    <property type="match status" value="1"/>
</dbReference>
<comment type="similarity">
    <text evidence="1">Belongs to the pellino family.</text>
</comment>
<evidence type="ECO:0000313" key="7">
    <source>
        <dbReference type="Proteomes" id="UP000285430"/>
    </source>
</evidence>
<feature type="domain" description="Pellino FHA" evidence="3">
    <location>
        <begin position="7"/>
        <end position="179"/>
    </location>
</feature>
<proteinExistence type="inferred from homology"/>
<dbReference type="GO" id="GO:0061630">
    <property type="term" value="F:ubiquitin protein ligase activity"/>
    <property type="evidence" value="ECO:0007669"/>
    <property type="project" value="InterPro"/>
</dbReference>
<organism evidence="6 7">
    <name type="scientific">Aphanomyces astaci</name>
    <name type="common">Crayfish plague agent</name>
    <dbReference type="NCBI Taxonomy" id="112090"/>
    <lineage>
        <taxon>Eukaryota</taxon>
        <taxon>Sar</taxon>
        <taxon>Stramenopiles</taxon>
        <taxon>Oomycota</taxon>
        <taxon>Saprolegniomycetes</taxon>
        <taxon>Saprolegniales</taxon>
        <taxon>Verrucalvaceae</taxon>
        <taxon>Aphanomyces</taxon>
    </lineage>
</organism>
<sequence>MTDQGCVVSYGELVVLGYSSYKRRQATSATVDKSQWVPVGAPNCHFGLVKRPVANALVPTKTVLVESSLQKRAFTHALDHALQATSSRYVCVPVTDTATLVTEYAPSTANQADMFQLGRQPSPCNDFVVPGHLHGAKGTVARFTARIVCDRTPPYTCRVFAGGFDTDHQVMVPLNAPKFCPTCQQWTSTWSKDHAKCILPMASTSHGGGSSCDDLKITVCGIQSSTGSTATHTVDALTRNGLRLWRPDSQTWAEVSVHGSLYAVPTASSSTSFARPTGPPITTEAVLMHGSILDIGGVYVKFVLRPSSRPVTSLLLELTTLHCPVQLTPLHFTNHHHPQAKPQHVPIDKDQVVPAYIPRGLQPHVYPACGHVCGYNAQMASSCPLCRTPSSLVPLQLAPLNGHRLVCDDVPGLPGYVFNPCGHMTGAALAAEAVALRVQSSGKSICPFCAKTLDSLRPYSKLYFYIDDDHDHQHPMDTVGAIA</sequence>
<dbReference type="Pfam" id="PF04710">
    <property type="entry name" value="Pellino_FHA"/>
    <property type="match status" value="1"/>
</dbReference>
<dbReference type="Pfam" id="PF20723">
    <property type="entry name" value="Pellino_RING"/>
    <property type="match status" value="1"/>
</dbReference>
<comment type="caution">
    <text evidence="6">The sequence shown here is derived from an EMBL/GenBank/DDBJ whole genome shotgun (WGS) entry which is preliminary data.</text>
</comment>
<evidence type="ECO:0000313" key="5">
    <source>
        <dbReference type="EMBL" id="RHZ01700.1"/>
    </source>
</evidence>
<evidence type="ECO:0000256" key="2">
    <source>
        <dbReference type="ARBA" id="ARBA00022553"/>
    </source>
</evidence>
<evidence type="ECO:0000259" key="4">
    <source>
        <dbReference type="Pfam" id="PF20723"/>
    </source>
</evidence>
<dbReference type="VEuPathDB" id="FungiDB:H257_13781"/>
<dbReference type="Proteomes" id="UP000285712">
    <property type="component" value="Unassembled WGS sequence"/>
</dbReference>
<evidence type="ECO:0000259" key="3">
    <source>
        <dbReference type="Pfam" id="PF04710"/>
    </source>
</evidence>
<dbReference type="EMBL" id="QUTH01002866">
    <property type="protein sequence ID" value="RHZ23413.1"/>
    <property type="molecule type" value="Genomic_DNA"/>
</dbReference>
<name>A0A3R7BAP9_APHAT</name>
<dbReference type="PANTHER" id="PTHR12098">
    <property type="entry name" value="E3 UBIQUITIN-PROTEIN LIGASE PELLINO-RELATED"/>
    <property type="match status" value="1"/>
</dbReference>
<reference evidence="7 8" key="1">
    <citation type="submission" date="2018-08" db="EMBL/GenBank/DDBJ databases">
        <title>Aphanomyces genome sequencing and annotation.</title>
        <authorList>
            <person name="Minardi D."/>
            <person name="Oidtmann B."/>
            <person name="Van Der Giezen M."/>
            <person name="Studholme D.J."/>
        </authorList>
    </citation>
    <scope>NUCLEOTIDE SEQUENCE [LARGE SCALE GENOMIC DNA]</scope>
    <source>
        <strain evidence="6 7">Da</strain>
        <strain evidence="5 8">Sv</strain>
    </source>
</reference>